<gene>
    <name evidence="2" type="ORF">S12H4_03017</name>
</gene>
<dbReference type="Pfam" id="PF18930">
    <property type="entry name" value="DUF5679"/>
    <property type="match status" value="1"/>
</dbReference>
<evidence type="ECO:0000313" key="2">
    <source>
        <dbReference type="EMBL" id="GAI69706.1"/>
    </source>
</evidence>
<comment type="caution">
    <text evidence="2">The sequence shown here is derived from an EMBL/GenBank/DDBJ whole genome shotgun (WGS) entry which is preliminary data.</text>
</comment>
<proteinExistence type="predicted"/>
<organism evidence="2">
    <name type="scientific">marine sediment metagenome</name>
    <dbReference type="NCBI Taxonomy" id="412755"/>
    <lineage>
        <taxon>unclassified sequences</taxon>
        <taxon>metagenomes</taxon>
        <taxon>ecological metagenomes</taxon>
    </lineage>
</organism>
<evidence type="ECO:0000259" key="1">
    <source>
        <dbReference type="Pfam" id="PF18930"/>
    </source>
</evidence>
<sequence>MVEGRCMRCKTQKEIQNPEIVQTARGGYMAKGTCKCGCKMCAMISKDNAEKAIKDGAKKSF</sequence>
<protein>
    <recommendedName>
        <fullName evidence="1">DUF5679 domain-containing protein</fullName>
    </recommendedName>
</protein>
<dbReference type="InterPro" id="IPR044044">
    <property type="entry name" value="DUF5679"/>
</dbReference>
<feature type="domain" description="DUF5679" evidence="1">
    <location>
        <begin position="6"/>
        <end position="43"/>
    </location>
</feature>
<dbReference type="AlphaFoldDB" id="X1RRW3"/>
<reference evidence="2" key="1">
    <citation type="journal article" date="2014" name="Front. Microbiol.">
        <title>High frequency of phylogenetically diverse reductive dehalogenase-homologous genes in deep subseafloor sedimentary metagenomes.</title>
        <authorList>
            <person name="Kawai M."/>
            <person name="Futagami T."/>
            <person name="Toyoda A."/>
            <person name="Takaki Y."/>
            <person name="Nishi S."/>
            <person name="Hori S."/>
            <person name="Arai W."/>
            <person name="Tsubouchi T."/>
            <person name="Morono Y."/>
            <person name="Uchiyama I."/>
            <person name="Ito T."/>
            <person name="Fujiyama A."/>
            <person name="Inagaki F."/>
            <person name="Takami H."/>
        </authorList>
    </citation>
    <scope>NUCLEOTIDE SEQUENCE</scope>
    <source>
        <strain evidence="2">Expedition CK06-06</strain>
    </source>
</reference>
<name>X1RRW3_9ZZZZ</name>
<accession>X1RRW3</accession>
<dbReference type="EMBL" id="BARW01000806">
    <property type="protein sequence ID" value="GAI69706.1"/>
    <property type="molecule type" value="Genomic_DNA"/>
</dbReference>